<dbReference type="AlphaFoldDB" id="A0A8C2FPP5"/>
<dbReference type="Proteomes" id="UP000694701">
    <property type="component" value="Unplaced"/>
</dbReference>
<sequence length="48" mass="5563">MFRFWFEGEPNDEDGNEDCVVIRTNKPPSKICTNYCEIGVKSPHIAFK</sequence>
<evidence type="ECO:0000313" key="2">
    <source>
        <dbReference type="Proteomes" id="UP000694701"/>
    </source>
</evidence>
<proteinExistence type="predicted"/>
<dbReference type="Ensembl" id="ENSCCRT00020062344.1">
    <property type="protein sequence ID" value="ENSCCRP00020056540.1"/>
    <property type="gene ID" value="ENSCCRG00020026855.1"/>
</dbReference>
<reference evidence="1" key="1">
    <citation type="submission" date="2025-08" db="UniProtKB">
        <authorList>
            <consortium name="Ensembl"/>
        </authorList>
    </citation>
    <scope>IDENTIFICATION</scope>
</reference>
<dbReference type="SUPFAM" id="SSF56436">
    <property type="entry name" value="C-type lectin-like"/>
    <property type="match status" value="1"/>
</dbReference>
<dbReference type="InterPro" id="IPR016187">
    <property type="entry name" value="CTDL_fold"/>
</dbReference>
<evidence type="ECO:0000313" key="1">
    <source>
        <dbReference type="Ensembl" id="ENSCCRP00020056540.1"/>
    </source>
</evidence>
<protein>
    <submittedName>
        <fullName evidence="1">Uncharacterized protein</fullName>
    </submittedName>
</protein>
<organism evidence="1 2">
    <name type="scientific">Cyprinus carpio</name>
    <name type="common">Common carp</name>
    <dbReference type="NCBI Taxonomy" id="7962"/>
    <lineage>
        <taxon>Eukaryota</taxon>
        <taxon>Metazoa</taxon>
        <taxon>Chordata</taxon>
        <taxon>Craniata</taxon>
        <taxon>Vertebrata</taxon>
        <taxon>Euteleostomi</taxon>
        <taxon>Actinopterygii</taxon>
        <taxon>Neopterygii</taxon>
        <taxon>Teleostei</taxon>
        <taxon>Ostariophysi</taxon>
        <taxon>Cypriniformes</taxon>
        <taxon>Cyprinidae</taxon>
        <taxon>Cyprininae</taxon>
        <taxon>Cyprinus</taxon>
    </lineage>
</organism>
<accession>A0A8C2FPP5</accession>
<name>A0A8C2FPP5_CYPCA</name>